<proteinExistence type="predicted"/>
<dbReference type="AlphaFoldDB" id="A0A6A3D2R3"/>
<dbReference type="EMBL" id="VEPZ02000051">
    <property type="protein sequence ID" value="KAE8734937.1"/>
    <property type="molecule type" value="Genomic_DNA"/>
</dbReference>
<gene>
    <name evidence="2" type="ORF">F3Y22_tig00000646pilonHSYRG00028</name>
</gene>
<feature type="region of interest" description="Disordered" evidence="1">
    <location>
        <begin position="1"/>
        <end position="25"/>
    </location>
</feature>
<accession>A0A6A3D2R3</accession>
<protein>
    <submittedName>
        <fullName evidence="2">Uncharacterized protein</fullName>
    </submittedName>
</protein>
<organism evidence="2 3">
    <name type="scientific">Hibiscus syriacus</name>
    <name type="common">Rose of Sharon</name>
    <dbReference type="NCBI Taxonomy" id="106335"/>
    <lineage>
        <taxon>Eukaryota</taxon>
        <taxon>Viridiplantae</taxon>
        <taxon>Streptophyta</taxon>
        <taxon>Embryophyta</taxon>
        <taxon>Tracheophyta</taxon>
        <taxon>Spermatophyta</taxon>
        <taxon>Magnoliopsida</taxon>
        <taxon>eudicotyledons</taxon>
        <taxon>Gunneridae</taxon>
        <taxon>Pentapetalae</taxon>
        <taxon>rosids</taxon>
        <taxon>malvids</taxon>
        <taxon>Malvales</taxon>
        <taxon>Malvaceae</taxon>
        <taxon>Malvoideae</taxon>
        <taxon>Hibiscus</taxon>
    </lineage>
</organism>
<keyword evidence="3" id="KW-1185">Reference proteome</keyword>
<evidence type="ECO:0000313" key="3">
    <source>
        <dbReference type="Proteomes" id="UP000436088"/>
    </source>
</evidence>
<feature type="compositionally biased region" description="Low complexity" evidence="1">
    <location>
        <begin position="7"/>
        <end position="16"/>
    </location>
</feature>
<comment type="caution">
    <text evidence="2">The sequence shown here is derived from an EMBL/GenBank/DDBJ whole genome shotgun (WGS) entry which is preliminary data.</text>
</comment>
<evidence type="ECO:0000313" key="2">
    <source>
        <dbReference type="EMBL" id="KAE8734937.1"/>
    </source>
</evidence>
<name>A0A6A3D2R3_HIBSY</name>
<reference evidence="2" key="1">
    <citation type="submission" date="2019-09" db="EMBL/GenBank/DDBJ databases">
        <title>Draft genome information of white flower Hibiscus syriacus.</title>
        <authorList>
            <person name="Kim Y.-M."/>
        </authorList>
    </citation>
    <scope>NUCLEOTIDE SEQUENCE [LARGE SCALE GENOMIC DNA]</scope>
    <source>
        <strain evidence="2">YM2019G1</strain>
    </source>
</reference>
<evidence type="ECO:0000256" key="1">
    <source>
        <dbReference type="SAM" id="MobiDB-lite"/>
    </source>
</evidence>
<dbReference type="Proteomes" id="UP000436088">
    <property type="component" value="Unassembled WGS sequence"/>
</dbReference>
<feature type="region of interest" description="Disordered" evidence="1">
    <location>
        <begin position="73"/>
        <end position="102"/>
    </location>
</feature>
<sequence>MRRGRGAAAAAANAVATKPALQPSGSLKTRYRGVRKDHGADLRPRFGTLGGRPELVRDLRLGRGCCSGLRCGGERPTRSGMSSTVESFSGPRPAQPPPHKSTDFAVVSTKKYHPRRRRWCRRIVKVTVIHRHRLSTTEISPLLRAGKLCLSILILRRWMKTMIPSVPLLSLKRWQ</sequence>